<keyword evidence="2" id="KW-1185">Reference proteome</keyword>
<reference evidence="1 2" key="1">
    <citation type="submission" date="2019-05" db="EMBL/GenBank/DDBJ databases">
        <title>Draft genome sequence of Nonomuraea zeae DSM 100528.</title>
        <authorList>
            <person name="Saricaoglu S."/>
            <person name="Isik K."/>
        </authorList>
    </citation>
    <scope>NUCLEOTIDE SEQUENCE [LARGE SCALE GENOMIC DNA]</scope>
    <source>
        <strain evidence="1 2">DSM 100528</strain>
    </source>
</reference>
<evidence type="ECO:0000313" key="2">
    <source>
        <dbReference type="Proteomes" id="UP000306628"/>
    </source>
</evidence>
<proteinExistence type="predicted"/>
<evidence type="ECO:0000313" key="1">
    <source>
        <dbReference type="EMBL" id="TMR25246.1"/>
    </source>
</evidence>
<comment type="caution">
    <text evidence="1">The sequence shown here is derived from an EMBL/GenBank/DDBJ whole genome shotgun (WGS) entry which is preliminary data.</text>
</comment>
<dbReference type="Proteomes" id="UP000306628">
    <property type="component" value="Unassembled WGS sequence"/>
</dbReference>
<dbReference type="AlphaFoldDB" id="A0A5S4FX32"/>
<accession>A0A5S4FX32</accession>
<gene>
    <name evidence="1" type="ORF">ETD85_45535</name>
</gene>
<sequence length="95" mass="10282">MIDTPAEEQADTDGLLAGRQLDALRTTYPAWEIQHLAEGPGPARWTARLRRPVTAQLLAAGVRERVGGPDAITLASALAHQSALLHNRRPGLWPT</sequence>
<organism evidence="1 2">
    <name type="scientific">Nonomuraea zeae</name>
    <dbReference type="NCBI Taxonomy" id="1642303"/>
    <lineage>
        <taxon>Bacteria</taxon>
        <taxon>Bacillati</taxon>
        <taxon>Actinomycetota</taxon>
        <taxon>Actinomycetes</taxon>
        <taxon>Streptosporangiales</taxon>
        <taxon>Streptosporangiaceae</taxon>
        <taxon>Nonomuraea</taxon>
    </lineage>
</organism>
<dbReference type="OrthoDB" id="3542704at2"/>
<dbReference type="EMBL" id="VCKX01000229">
    <property type="protein sequence ID" value="TMR25246.1"/>
    <property type="molecule type" value="Genomic_DNA"/>
</dbReference>
<dbReference type="RefSeq" id="WP_138696075.1">
    <property type="nucleotide sequence ID" value="NZ_JBHSAZ010000026.1"/>
</dbReference>
<name>A0A5S4FX32_9ACTN</name>
<protein>
    <submittedName>
        <fullName evidence="1">Uncharacterized protein</fullName>
    </submittedName>
</protein>